<reference evidence="3 4" key="1">
    <citation type="submission" date="2023-02" db="EMBL/GenBank/DDBJ databases">
        <title>Novel Oscillospiraceae bacterial genomes.</title>
        <authorList>
            <person name="Srinivasan S."/>
            <person name="Austin M.N."/>
            <person name="Fiedler T.L."/>
            <person name="Strenk S.M."/>
            <person name="Agnew K.J."/>
            <person name="Nagana Gowda G.A."/>
            <person name="Raftery D."/>
            <person name="Beamer M.A."/>
            <person name="Achilles S.L."/>
            <person name="Wiesenfeld H.C."/>
            <person name="Fredricks D.N."/>
            <person name="Hillier S.L."/>
        </authorList>
    </citation>
    <scope>NUCLEOTIDE SEQUENCE [LARGE SCALE GENOMIC DNA]</scope>
    <source>
        <strain evidence="3 4">CHIC02 1186E3-8</strain>
    </source>
</reference>
<feature type="transmembrane region" description="Helical" evidence="2">
    <location>
        <begin position="45"/>
        <end position="65"/>
    </location>
</feature>
<evidence type="ECO:0000313" key="4">
    <source>
        <dbReference type="Proteomes" id="UP001220478"/>
    </source>
</evidence>
<accession>A0ABY8C5U5</accession>
<proteinExistence type="predicted"/>
<keyword evidence="2" id="KW-0472">Membrane</keyword>
<sequence length="468" mass="53621">MQTWENYLMLNKELYKQKVRQVIAASFAFLTIVGTAFMAADRLQLLGRLTYCAAILLLVGLPFIWRHKIFTQFRSANVKSDEEWQYVFYQDSFKLNSKNTVATRKYSELYRIVEGTEYIYLLPEINRAFPVPRDHGERDKFLLSQGKQREKDKIAPFLSCFYVLSGILTAFFGLTAERLPKQWLLQTWVYVICAAMPLAWMITIVLASVSRNLYHISYVRKTWVRIILQVLSVLFCGLLILCLGIGEVLSLALRYPVQQNDNGTYTEHVDDMYSPFKYYLYQPEGAFFLRYLRPMTDLNDTDPTIGEAEWYRRMDSKSTDASTDTSSKPTEPVKNSSTSGSAGGSARRNSEAEKERNAALKIFDKYFAAKGSTFKESYTAKGRMYFVLHESAADITYLEYDRDSQNGNCGLYVLLKAAKSSDGSWSQSEAQMQNTYAYEYSTGAMVESGKVDWSDSGNEEYRKLTGEP</sequence>
<name>A0ABY8C5U5_9FIRM</name>
<gene>
    <name evidence="3" type="ORF">PYS61_02585</name>
</gene>
<dbReference type="EMBL" id="CP118868">
    <property type="protein sequence ID" value="WEG36070.1"/>
    <property type="molecule type" value="Genomic_DNA"/>
</dbReference>
<feature type="region of interest" description="Disordered" evidence="1">
    <location>
        <begin position="315"/>
        <end position="353"/>
    </location>
</feature>
<evidence type="ECO:0000313" key="3">
    <source>
        <dbReference type="EMBL" id="WEG36070.1"/>
    </source>
</evidence>
<feature type="transmembrane region" description="Helical" evidence="2">
    <location>
        <begin position="188"/>
        <end position="209"/>
    </location>
</feature>
<keyword evidence="4" id="KW-1185">Reference proteome</keyword>
<dbReference type="RefSeq" id="WP_315572073.1">
    <property type="nucleotide sequence ID" value="NZ_CP118868.1"/>
</dbReference>
<feature type="compositionally biased region" description="Low complexity" evidence="1">
    <location>
        <begin position="335"/>
        <end position="347"/>
    </location>
</feature>
<evidence type="ECO:0000256" key="2">
    <source>
        <dbReference type="SAM" id="Phobius"/>
    </source>
</evidence>
<feature type="transmembrane region" description="Helical" evidence="2">
    <location>
        <begin position="154"/>
        <end position="176"/>
    </location>
</feature>
<feature type="compositionally biased region" description="Low complexity" evidence="1">
    <location>
        <begin position="319"/>
        <end position="328"/>
    </location>
</feature>
<feature type="transmembrane region" description="Helical" evidence="2">
    <location>
        <begin position="21"/>
        <end position="39"/>
    </location>
</feature>
<dbReference type="Proteomes" id="UP001220478">
    <property type="component" value="Chromosome"/>
</dbReference>
<keyword evidence="2" id="KW-0812">Transmembrane</keyword>
<evidence type="ECO:0000256" key="1">
    <source>
        <dbReference type="SAM" id="MobiDB-lite"/>
    </source>
</evidence>
<feature type="transmembrane region" description="Helical" evidence="2">
    <location>
        <begin position="230"/>
        <end position="253"/>
    </location>
</feature>
<protein>
    <submittedName>
        <fullName evidence="3">YcxB family protein</fullName>
    </submittedName>
</protein>
<organism evidence="3 4">
    <name type="scientific">Amygdalobacter indicium</name>
    <dbReference type="NCBI Taxonomy" id="3029272"/>
    <lineage>
        <taxon>Bacteria</taxon>
        <taxon>Bacillati</taxon>
        <taxon>Bacillota</taxon>
        <taxon>Clostridia</taxon>
        <taxon>Eubacteriales</taxon>
        <taxon>Oscillospiraceae</taxon>
        <taxon>Amygdalobacter</taxon>
    </lineage>
</organism>
<keyword evidence="2" id="KW-1133">Transmembrane helix</keyword>